<keyword evidence="1" id="KW-0812">Transmembrane</keyword>
<dbReference type="InterPro" id="IPR029062">
    <property type="entry name" value="Class_I_gatase-like"/>
</dbReference>
<sequence length="804" mass="89274">MLAAIVVGDRSWIGPTVAVAAVGILLALWVSRHRRAMLGIATACRIIGWLLICACLVNPLWSSARPRRGANVLAVVTDVSRSHLVTTSGDKTRADVLRQALNSGERSEPNGWINRIDQDFELQRYAVSDRLERVESFEDTDFDRPASNLCSALEQLQQRFAGQPLAGIVLLSDGNATDEFASLDELKTLAPVYPVIVNDDSKAADVAIGAVTVNQTAFDDAPVTIQVRTRHTNLNGQKVQLTLLDQDGVPLESKIQTAGDESAVRFEARPETGGTVFYTVKAALLDKNEEPIETEATTVNNERLIAVDRGSDKRRVLYVSGRPNWEYKFLRRAVETDPQTELVGLIRIAKKEAKFDFRGHEGESSNSLFRGFDETEQELAEEFDEPVSVRLGTKDETELEGGFPEKAEELFGYDALILDDIESEFFTADQLQLIYEFVSKRGGGFLMMGGQESFRQGEYDRTPVGELLPVDLHRELPGPNGPVQLSLTREGWLQPWVRLRSDEDAERLRVTQMPGFVTLNAASFIRPGAVVMAKVADNAGNEFPALVTQRFGRGRSAALCVGDLWRWRMNEGRRRLQEFSLQARNPLDQPIAAGEDPEEDLNDHARACRQMVRWLVGDVPKRLDVSIKPQPALGLGTVKLVADLKGRDFELREDADVRFVVTKPDGSKVEIAGEPAEDEIGRFEVVMSAVDPGAYTAEVTATVNDPETEPEELTGTIGWASQPDQEEMASVNVNSRFLNDIATATEGRVVSIDDLDSFVDDLSHTDAPLVEVWSWPMWHQWWVFVAAVGCFVTDWTLRRRQGLP</sequence>
<feature type="transmembrane region" description="Helical" evidence="1">
    <location>
        <begin position="37"/>
        <end position="61"/>
    </location>
</feature>
<feature type="transmembrane region" description="Helical" evidence="1">
    <location>
        <begin position="12"/>
        <end position="30"/>
    </location>
</feature>
<organism evidence="3 4">
    <name type="scientific">Fuerstiella marisgermanici</name>
    <dbReference type="NCBI Taxonomy" id="1891926"/>
    <lineage>
        <taxon>Bacteria</taxon>
        <taxon>Pseudomonadati</taxon>
        <taxon>Planctomycetota</taxon>
        <taxon>Planctomycetia</taxon>
        <taxon>Planctomycetales</taxon>
        <taxon>Planctomycetaceae</taxon>
        <taxon>Fuerstiella</taxon>
    </lineage>
</organism>
<dbReference type="KEGG" id="fmr:Fuma_05439"/>
<dbReference type="InterPro" id="IPR010768">
    <property type="entry name" value="GATase1-like"/>
</dbReference>
<feature type="domain" description="Putative glutamine amidotransferase" evidence="2">
    <location>
        <begin position="400"/>
        <end position="560"/>
    </location>
</feature>
<dbReference type="AlphaFoldDB" id="A0A1P8WNZ2"/>
<keyword evidence="1" id="KW-1133">Transmembrane helix</keyword>
<evidence type="ECO:0000313" key="3">
    <source>
        <dbReference type="EMBL" id="APZ95777.1"/>
    </source>
</evidence>
<evidence type="ECO:0000313" key="4">
    <source>
        <dbReference type="Proteomes" id="UP000187735"/>
    </source>
</evidence>
<dbReference type="STRING" id="1891926.Fuma_05439"/>
<dbReference type="Proteomes" id="UP000187735">
    <property type="component" value="Chromosome"/>
</dbReference>
<evidence type="ECO:0000256" key="1">
    <source>
        <dbReference type="SAM" id="Phobius"/>
    </source>
</evidence>
<name>A0A1P8WNZ2_9PLAN</name>
<dbReference type="EMBL" id="CP017641">
    <property type="protein sequence ID" value="APZ95777.1"/>
    <property type="molecule type" value="Genomic_DNA"/>
</dbReference>
<dbReference type="Gene3D" id="3.40.50.880">
    <property type="match status" value="1"/>
</dbReference>
<dbReference type="PANTHER" id="PTHR37947">
    <property type="entry name" value="BLL2462 PROTEIN"/>
    <property type="match status" value="1"/>
</dbReference>
<reference evidence="3 4" key="1">
    <citation type="journal article" date="2016" name="Front. Microbiol.">
        <title>Fuerstia marisgermanicae gen. nov., sp. nov., an Unusual Member of the Phylum Planctomycetes from the German Wadden Sea.</title>
        <authorList>
            <person name="Kohn T."/>
            <person name="Heuer A."/>
            <person name="Jogler M."/>
            <person name="Vollmers J."/>
            <person name="Boedeker C."/>
            <person name="Bunk B."/>
            <person name="Rast P."/>
            <person name="Borchert D."/>
            <person name="Glockner I."/>
            <person name="Freese H.M."/>
            <person name="Klenk H.P."/>
            <person name="Overmann J."/>
            <person name="Kaster A.K."/>
            <person name="Rohde M."/>
            <person name="Wiegand S."/>
            <person name="Jogler C."/>
        </authorList>
    </citation>
    <scope>NUCLEOTIDE SEQUENCE [LARGE SCALE GENOMIC DNA]</scope>
    <source>
        <strain evidence="3 4">NH11</strain>
    </source>
</reference>
<gene>
    <name evidence="3" type="ORF">Fuma_05439</name>
</gene>
<keyword evidence="1" id="KW-0472">Membrane</keyword>
<dbReference type="SUPFAM" id="SSF52317">
    <property type="entry name" value="Class I glutamine amidotransferase-like"/>
    <property type="match status" value="1"/>
</dbReference>
<dbReference type="Pfam" id="PF07090">
    <property type="entry name" value="GATase1_like"/>
    <property type="match status" value="1"/>
</dbReference>
<proteinExistence type="predicted"/>
<protein>
    <submittedName>
        <fullName evidence="3">Putative membrane protein</fullName>
    </submittedName>
</protein>
<dbReference type="PANTHER" id="PTHR37947:SF1">
    <property type="entry name" value="BLL2462 PROTEIN"/>
    <property type="match status" value="1"/>
</dbReference>
<evidence type="ECO:0000259" key="2">
    <source>
        <dbReference type="Pfam" id="PF07090"/>
    </source>
</evidence>
<accession>A0A1P8WNZ2</accession>
<keyword evidence="4" id="KW-1185">Reference proteome</keyword>